<evidence type="ECO:0000313" key="1">
    <source>
        <dbReference type="EMBL" id="MEP1062239.1"/>
    </source>
</evidence>
<dbReference type="EMBL" id="JAMPLM010000058">
    <property type="protein sequence ID" value="MEP1062239.1"/>
    <property type="molecule type" value="Genomic_DNA"/>
</dbReference>
<accession>A0ABV0KSM9</accession>
<sequence>MPDPLTLPSIALPKPPPLYFPTPTFQIGDWVYWKHFCLDFGHITGVCWATEGSVKMTGFHYLVLLDPTSPSKHLGVDLDFAFQDDLALMLPTRSPA</sequence>
<reference evidence="1 2" key="1">
    <citation type="submission" date="2022-04" db="EMBL/GenBank/DDBJ databases">
        <title>Positive selection, recombination, and allopatry shape intraspecific diversity of widespread and dominant cyanobacteria.</title>
        <authorList>
            <person name="Wei J."/>
            <person name="Shu W."/>
            <person name="Hu C."/>
        </authorList>
    </citation>
    <scope>NUCLEOTIDE SEQUENCE [LARGE SCALE GENOMIC DNA]</scope>
    <source>
        <strain evidence="1 2">AS-A4</strain>
    </source>
</reference>
<dbReference type="Proteomes" id="UP001476950">
    <property type="component" value="Unassembled WGS sequence"/>
</dbReference>
<dbReference type="RefSeq" id="WP_190452741.1">
    <property type="nucleotide sequence ID" value="NZ_JAMPLM010000058.1"/>
</dbReference>
<organism evidence="1 2">
    <name type="scientific">Stenomitos frigidus AS-A4</name>
    <dbReference type="NCBI Taxonomy" id="2933935"/>
    <lineage>
        <taxon>Bacteria</taxon>
        <taxon>Bacillati</taxon>
        <taxon>Cyanobacteriota</taxon>
        <taxon>Cyanophyceae</taxon>
        <taxon>Leptolyngbyales</taxon>
        <taxon>Leptolyngbyaceae</taxon>
        <taxon>Stenomitos</taxon>
    </lineage>
</organism>
<protein>
    <submittedName>
        <fullName evidence="1">Uncharacterized protein</fullName>
    </submittedName>
</protein>
<comment type="caution">
    <text evidence="1">The sequence shown here is derived from an EMBL/GenBank/DDBJ whole genome shotgun (WGS) entry which is preliminary data.</text>
</comment>
<name>A0ABV0KSM9_9CYAN</name>
<gene>
    <name evidence="1" type="ORF">NDI38_28095</name>
</gene>
<proteinExistence type="predicted"/>
<evidence type="ECO:0000313" key="2">
    <source>
        <dbReference type="Proteomes" id="UP001476950"/>
    </source>
</evidence>
<keyword evidence="2" id="KW-1185">Reference proteome</keyword>